<feature type="transmembrane region" description="Helical" evidence="1">
    <location>
        <begin position="74"/>
        <end position="92"/>
    </location>
</feature>
<reference evidence="2 3" key="1">
    <citation type="journal article" date="2019" name="Int. J. Syst. Evol. Microbiol.">
        <title>The Global Catalogue of Microorganisms (GCM) 10K type strain sequencing project: providing services to taxonomists for standard genome sequencing and annotation.</title>
        <authorList>
            <consortium name="The Broad Institute Genomics Platform"/>
            <consortium name="The Broad Institute Genome Sequencing Center for Infectious Disease"/>
            <person name="Wu L."/>
            <person name="Ma J."/>
        </authorList>
    </citation>
    <scope>NUCLEOTIDE SEQUENCE [LARGE SCALE GENOMIC DNA]</scope>
    <source>
        <strain evidence="2 3">DT55</strain>
    </source>
</reference>
<proteinExistence type="predicted"/>
<keyword evidence="1" id="KW-1133">Transmembrane helix</keyword>
<keyword evidence="1" id="KW-0812">Transmembrane</keyword>
<evidence type="ECO:0000313" key="2">
    <source>
        <dbReference type="EMBL" id="MFC7098640.1"/>
    </source>
</evidence>
<keyword evidence="1" id="KW-0472">Membrane</keyword>
<dbReference type="RefSeq" id="WP_276236819.1">
    <property type="nucleotide sequence ID" value="NZ_CP119989.1"/>
</dbReference>
<keyword evidence="3" id="KW-1185">Reference proteome</keyword>
<dbReference type="Proteomes" id="UP001596388">
    <property type="component" value="Unassembled WGS sequence"/>
</dbReference>
<evidence type="ECO:0000256" key="1">
    <source>
        <dbReference type="SAM" id="Phobius"/>
    </source>
</evidence>
<evidence type="ECO:0000313" key="3">
    <source>
        <dbReference type="Proteomes" id="UP001596388"/>
    </source>
</evidence>
<dbReference type="GeneID" id="79270428"/>
<sequence>MPASASELPLMSLLRRVVQRLVRAGEHARRDLRRAVAVVTDPGARPAVLYLLALAAAGLSFALFLVSDSGTPDGLEFGLLMSSFGVVLYMSLRQAGNAPRR</sequence>
<comment type="caution">
    <text evidence="2">The sequence shown here is derived from an EMBL/GenBank/DDBJ whole genome shotgun (WGS) entry which is preliminary data.</text>
</comment>
<feature type="transmembrane region" description="Helical" evidence="1">
    <location>
        <begin position="47"/>
        <end position="67"/>
    </location>
</feature>
<dbReference type="EMBL" id="JBHTAG010000003">
    <property type="protein sequence ID" value="MFC7098640.1"/>
    <property type="molecule type" value="Genomic_DNA"/>
</dbReference>
<name>A0ABD5X2A3_9EURY</name>
<organism evidence="2 3">
    <name type="scientific">Halobaculum marinum</name>
    <dbReference type="NCBI Taxonomy" id="3031996"/>
    <lineage>
        <taxon>Archaea</taxon>
        <taxon>Methanobacteriati</taxon>
        <taxon>Methanobacteriota</taxon>
        <taxon>Stenosarchaea group</taxon>
        <taxon>Halobacteria</taxon>
        <taxon>Halobacteriales</taxon>
        <taxon>Haloferacaceae</taxon>
        <taxon>Halobaculum</taxon>
    </lineage>
</organism>
<accession>A0ABD5X2A3</accession>
<gene>
    <name evidence="2" type="ORF">ACFQKD_15135</name>
</gene>
<dbReference type="AlphaFoldDB" id="A0ABD5X2A3"/>
<protein>
    <submittedName>
        <fullName evidence="2">Uncharacterized protein</fullName>
    </submittedName>
</protein>